<accession>A0ABP9HGL9</accession>
<dbReference type="PANTHER" id="PTHR31040">
    <property type="entry name" value="NURIM"/>
    <property type="match status" value="1"/>
</dbReference>
<keyword evidence="8" id="KW-1185">Reference proteome</keyword>
<feature type="transmembrane region" description="Helical" evidence="6">
    <location>
        <begin position="7"/>
        <end position="26"/>
    </location>
</feature>
<evidence type="ECO:0000313" key="8">
    <source>
        <dbReference type="Proteomes" id="UP001501692"/>
    </source>
</evidence>
<gene>
    <name evidence="7" type="ORF">GCM10023315_20460</name>
</gene>
<comment type="similarity">
    <text evidence="2">Belongs to the nurim family.</text>
</comment>
<evidence type="ECO:0000313" key="7">
    <source>
        <dbReference type="EMBL" id="GAA4970481.1"/>
    </source>
</evidence>
<dbReference type="InterPro" id="IPR033580">
    <property type="entry name" value="Nurim-like"/>
</dbReference>
<organism evidence="7 8">
    <name type="scientific">Algibacter aquimarinus</name>
    <dbReference type="NCBI Taxonomy" id="1136748"/>
    <lineage>
        <taxon>Bacteria</taxon>
        <taxon>Pseudomonadati</taxon>
        <taxon>Bacteroidota</taxon>
        <taxon>Flavobacteriia</taxon>
        <taxon>Flavobacteriales</taxon>
        <taxon>Flavobacteriaceae</taxon>
        <taxon>Algibacter</taxon>
    </lineage>
</organism>
<comment type="subcellular location">
    <subcellularLocation>
        <location evidence="1">Membrane</location>
        <topology evidence="1">Multi-pass membrane protein</topology>
    </subcellularLocation>
</comment>
<feature type="transmembrane region" description="Helical" evidence="6">
    <location>
        <begin position="179"/>
        <end position="210"/>
    </location>
</feature>
<feature type="transmembrane region" description="Helical" evidence="6">
    <location>
        <begin position="46"/>
        <end position="66"/>
    </location>
</feature>
<dbReference type="PROSITE" id="PS51257">
    <property type="entry name" value="PROKAR_LIPOPROTEIN"/>
    <property type="match status" value="1"/>
</dbReference>
<sequence length="245" mass="28382">MKKILMFLYSIIAYLIGFTSLLLWIISCSDLVTEISIDQTATLPFYLALLKNFGLVALFGVQHSVMARQSFKTTFAKYFPKPIERSTFVLISGLLLILLVTEWAPMGGSIWKIQSDSVLYYLVYIMFFLGWTILFISTFLINHFDLFGLRQTYLELRNKPYTNLNFKVISFYKHVRHPLYFGGILGIWATPNMTVTHLIFAIGLTSYFIIGTLFEERDLKKEFGKAYKSYQSKTPMLIPFTKKTK</sequence>
<reference evidence="8" key="1">
    <citation type="journal article" date="2019" name="Int. J. Syst. Evol. Microbiol.">
        <title>The Global Catalogue of Microorganisms (GCM) 10K type strain sequencing project: providing services to taxonomists for standard genome sequencing and annotation.</title>
        <authorList>
            <consortium name="The Broad Institute Genomics Platform"/>
            <consortium name="The Broad Institute Genome Sequencing Center for Infectious Disease"/>
            <person name="Wu L."/>
            <person name="Ma J."/>
        </authorList>
    </citation>
    <scope>NUCLEOTIDE SEQUENCE [LARGE SCALE GENOMIC DNA]</scope>
    <source>
        <strain evidence="8">JCM 18287</strain>
    </source>
</reference>
<feature type="transmembrane region" description="Helical" evidence="6">
    <location>
        <begin position="118"/>
        <end position="141"/>
    </location>
</feature>
<dbReference type="EMBL" id="BAABJK010000006">
    <property type="protein sequence ID" value="GAA4970481.1"/>
    <property type="molecule type" value="Genomic_DNA"/>
</dbReference>
<evidence type="ECO:0000256" key="3">
    <source>
        <dbReference type="ARBA" id="ARBA00022692"/>
    </source>
</evidence>
<name>A0ABP9HGL9_9FLAO</name>
<dbReference type="RefSeq" id="WP_345168046.1">
    <property type="nucleotide sequence ID" value="NZ_BAABJK010000006.1"/>
</dbReference>
<feature type="transmembrane region" description="Helical" evidence="6">
    <location>
        <begin position="87"/>
        <end position="106"/>
    </location>
</feature>
<protein>
    <submittedName>
        <fullName evidence="7">Isoprenylcysteine carboxylmethyltransferase family protein</fullName>
    </submittedName>
</protein>
<evidence type="ECO:0000256" key="4">
    <source>
        <dbReference type="ARBA" id="ARBA00022989"/>
    </source>
</evidence>
<evidence type="ECO:0000256" key="5">
    <source>
        <dbReference type="ARBA" id="ARBA00023136"/>
    </source>
</evidence>
<evidence type="ECO:0000256" key="2">
    <source>
        <dbReference type="ARBA" id="ARBA00010631"/>
    </source>
</evidence>
<dbReference type="Proteomes" id="UP001501692">
    <property type="component" value="Unassembled WGS sequence"/>
</dbReference>
<proteinExistence type="inferred from homology"/>
<keyword evidence="3 6" id="KW-0812">Transmembrane</keyword>
<keyword evidence="4 6" id="KW-1133">Transmembrane helix</keyword>
<dbReference type="Gene3D" id="1.20.120.1630">
    <property type="match status" value="1"/>
</dbReference>
<keyword evidence="5 6" id="KW-0472">Membrane</keyword>
<comment type="caution">
    <text evidence="7">The sequence shown here is derived from an EMBL/GenBank/DDBJ whole genome shotgun (WGS) entry which is preliminary data.</text>
</comment>
<evidence type="ECO:0000256" key="1">
    <source>
        <dbReference type="ARBA" id="ARBA00004141"/>
    </source>
</evidence>
<dbReference type="PANTHER" id="PTHR31040:SF1">
    <property type="entry name" value="NURIM"/>
    <property type="match status" value="1"/>
</dbReference>
<evidence type="ECO:0000256" key="6">
    <source>
        <dbReference type="SAM" id="Phobius"/>
    </source>
</evidence>